<keyword evidence="3" id="KW-0812">Transmembrane</keyword>
<dbReference type="PANTHER" id="PTHR48007:SF76">
    <property type="entry name" value="OS03G0145102 PROTEIN"/>
    <property type="match status" value="1"/>
</dbReference>
<evidence type="ECO:0000256" key="5">
    <source>
        <dbReference type="ARBA" id="ARBA00022737"/>
    </source>
</evidence>
<evidence type="ECO:0000256" key="6">
    <source>
        <dbReference type="ARBA" id="ARBA00022989"/>
    </source>
</evidence>
<evidence type="ECO:0000313" key="10">
    <source>
        <dbReference type="EMBL" id="VFQ88844.1"/>
    </source>
</evidence>
<dbReference type="InterPro" id="IPR003591">
    <property type="entry name" value="Leu-rich_rpt_typical-subtyp"/>
</dbReference>
<dbReference type="GO" id="GO:0016020">
    <property type="term" value="C:membrane"/>
    <property type="evidence" value="ECO:0007669"/>
    <property type="project" value="UniProtKB-SubCell"/>
</dbReference>
<dbReference type="InterPro" id="IPR046959">
    <property type="entry name" value="PRK1-6/SRF4-like"/>
</dbReference>
<dbReference type="InterPro" id="IPR032675">
    <property type="entry name" value="LRR_dom_sf"/>
</dbReference>
<dbReference type="Gene3D" id="3.80.10.10">
    <property type="entry name" value="Ribonuclease Inhibitor"/>
    <property type="match status" value="2"/>
</dbReference>
<name>A0A484MLD1_9ASTE</name>
<dbReference type="GO" id="GO:0051707">
    <property type="term" value="P:response to other organism"/>
    <property type="evidence" value="ECO:0007669"/>
    <property type="project" value="UniProtKB-ARBA"/>
</dbReference>
<dbReference type="FunFam" id="3.80.10.10:FF:000129">
    <property type="entry name" value="Leucine-rich repeat receptor-like kinase"/>
    <property type="match status" value="1"/>
</dbReference>
<dbReference type="SMART" id="SM00369">
    <property type="entry name" value="LRR_TYP"/>
    <property type="match status" value="4"/>
</dbReference>
<dbReference type="GO" id="GO:0006952">
    <property type="term" value="P:defense response"/>
    <property type="evidence" value="ECO:0007669"/>
    <property type="project" value="UniProtKB-ARBA"/>
</dbReference>
<keyword evidence="11" id="KW-1185">Reference proteome</keyword>
<dbReference type="InterPro" id="IPR013210">
    <property type="entry name" value="LRR_N_plant-typ"/>
</dbReference>
<keyword evidence="6" id="KW-1133">Transmembrane helix</keyword>
<keyword evidence="2" id="KW-0433">Leucine-rich repeat</keyword>
<keyword evidence="7" id="KW-0472">Membrane</keyword>
<evidence type="ECO:0000256" key="7">
    <source>
        <dbReference type="ARBA" id="ARBA00023136"/>
    </source>
</evidence>
<evidence type="ECO:0000256" key="8">
    <source>
        <dbReference type="ARBA" id="ARBA00023180"/>
    </source>
</evidence>
<evidence type="ECO:0000259" key="9">
    <source>
        <dbReference type="Pfam" id="PF08263"/>
    </source>
</evidence>
<dbReference type="PANTHER" id="PTHR48007">
    <property type="entry name" value="LEUCINE-RICH REPEAT RECEPTOR-LIKE PROTEIN KINASE PXC1"/>
    <property type="match status" value="1"/>
</dbReference>
<gene>
    <name evidence="10" type="ORF">CCAM_LOCUS30620</name>
</gene>
<keyword evidence="8" id="KW-0325">Glycoprotein</keyword>
<reference evidence="10 11" key="1">
    <citation type="submission" date="2018-04" db="EMBL/GenBank/DDBJ databases">
        <authorList>
            <person name="Vogel A."/>
        </authorList>
    </citation>
    <scope>NUCLEOTIDE SEQUENCE [LARGE SCALE GENOMIC DNA]</scope>
</reference>
<evidence type="ECO:0000256" key="2">
    <source>
        <dbReference type="ARBA" id="ARBA00022614"/>
    </source>
</evidence>
<keyword evidence="5" id="KW-0677">Repeat</keyword>
<dbReference type="SUPFAM" id="SSF52058">
    <property type="entry name" value="L domain-like"/>
    <property type="match status" value="1"/>
</dbReference>
<evidence type="ECO:0000256" key="4">
    <source>
        <dbReference type="ARBA" id="ARBA00022729"/>
    </source>
</evidence>
<evidence type="ECO:0000256" key="1">
    <source>
        <dbReference type="ARBA" id="ARBA00004167"/>
    </source>
</evidence>
<dbReference type="AlphaFoldDB" id="A0A484MLD1"/>
<dbReference type="InterPro" id="IPR001611">
    <property type="entry name" value="Leu-rich_rpt"/>
</dbReference>
<comment type="subcellular location">
    <subcellularLocation>
        <location evidence="1">Membrane</location>
        <topology evidence="1">Single-pass membrane protein</topology>
    </subcellularLocation>
</comment>
<proteinExistence type="predicted"/>
<dbReference type="Proteomes" id="UP000595140">
    <property type="component" value="Unassembled WGS sequence"/>
</dbReference>
<organism evidence="10 11">
    <name type="scientific">Cuscuta campestris</name>
    <dbReference type="NCBI Taxonomy" id="132261"/>
    <lineage>
        <taxon>Eukaryota</taxon>
        <taxon>Viridiplantae</taxon>
        <taxon>Streptophyta</taxon>
        <taxon>Embryophyta</taxon>
        <taxon>Tracheophyta</taxon>
        <taxon>Spermatophyta</taxon>
        <taxon>Magnoliopsida</taxon>
        <taxon>eudicotyledons</taxon>
        <taxon>Gunneridae</taxon>
        <taxon>Pentapetalae</taxon>
        <taxon>asterids</taxon>
        <taxon>lamiids</taxon>
        <taxon>Solanales</taxon>
        <taxon>Convolvulaceae</taxon>
        <taxon>Cuscuteae</taxon>
        <taxon>Cuscuta</taxon>
        <taxon>Cuscuta subgen. Grammica</taxon>
        <taxon>Cuscuta sect. Cleistogrammica</taxon>
    </lineage>
</organism>
<dbReference type="PRINTS" id="PR00019">
    <property type="entry name" value="LEURICHRPT"/>
</dbReference>
<accession>A0A484MLD1</accession>
<keyword evidence="4" id="KW-0732">Signal</keyword>
<dbReference type="OrthoDB" id="544346at2759"/>
<evidence type="ECO:0000313" key="11">
    <source>
        <dbReference type="Proteomes" id="UP000595140"/>
    </source>
</evidence>
<protein>
    <recommendedName>
        <fullName evidence="9">Leucine-rich repeat-containing N-terminal plant-type domain-containing protein</fullName>
    </recommendedName>
</protein>
<dbReference type="Pfam" id="PF00560">
    <property type="entry name" value="LRR_1"/>
    <property type="match status" value="4"/>
</dbReference>
<dbReference type="Pfam" id="PF13855">
    <property type="entry name" value="LRR_8"/>
    <property type="match status" value="1"/>
</dbReference>
<dbReference type="EMBL" id="OOIL02003702">
    <property type="protein sequence ID" value="VFQ88844.1"/>
    <property type="molecule type" value="Genomic_DNA"/>
</dbReference>
<dbReference type="Pfam" id="PF08263">
    <property type="entry name" value="LRRNT_2"/>
    <property type="match status" value="1"/>
</dbReference>
<sequence length="377" mass="40851">MKKEKAAFFLFLSWTLKFRDLSHNKLTGSIPTISDPNDSLFTVDLSFNCLDLKGNTLKNTIRRTVSLGNNDPNGSTIFPTIMSSAVSVVMRMFLLLSSSLLLLSSLSAGTDEGDALMAMKNILNDPNNVLKSWNNATSPPDPCANPRWDHIECSSFEDGIGGPMYDSVTDIILTNAQLSGQLPQLLSHLLKLPNLENLNLQGNNIGGVIPPEVCNLPSLLHLSLDDNHLTGPIPNTLGQAPFLQTLSLKNNGLSGNIPDSLNQLDRLYEVDLSDNQLDGSIPDSLGNCIQLTDLYLKNNGLNGNIPESFNNLHYLQHLDLSHNKLTGFIPTISDPNESLVTVDLSFNCLDLKGNTLGSTGTRTVSLGNNDPNGCPQS</sequence>
<feature type="domain" description="Leucine-rich repeat-containing N-terminal plant-type" evidence="9">
    <location>
        <begin position="111"/>
        <end position="154"/>
    </location>
</feature>
<evidence type="ECO:0000256" key="3">
    <source>
        <dbReference type="ARBA" id="ARBA00022692"/>
    </source>
</evidence>
<dbReference type="FunFam" id="3.80.10.10:FF:000041">
    <property type="entry name" value="LRR receptor-like serine/threonine-protein kinase ERECTA"/>
    <property type="match status" value="1"/>
</dbReference>